<keyword evidence="2" id="KW-0732">Signal</keyword>
<accession>A0A0K6GCV8</accession>
<evidence type="ECO:0000256" key="2">
    <source>
        <dbReference type="SAM" id="SignalP"/>
    </source>
</evidence>
<dbReference type="SUPFAM" id="SSF81383">
    <property type="entry name" value="F-box domain"/>
    <property type="match status" value="1"/>
</dbReference>
<feature type="region of interest" description="Disordered" evidence="1">
    <location>
        <begin position="330"/>
        <end position="362"/>
    </location>
</feature>
<keyword evidence="5" id="KW-1185">Reference proteome</keyword>
<protein>
    <submittedName>
        <fullName evidence="4">Mucin-5AC</fullName>
    </submittedName>
</protein>
<sequence>MSLDINWIILIVVFTALVIEVPTAVAYVFENCWSFDKPSANPLHYGKAFQEFVPDAYTDARTAVTGTDFKQHLDAVQGTPDPLSPLSGQKFRPPPPTTSAKSKSTPGYDLFVASVGRISSWMFTLLAMATKPKYDAGSLEVKPTVRIDTTTEESLSTRRLGLREVVPNRIGSSGATVFQKAKAQTPVNALANVSLPTFITRNGVTSVATALPAATKVLDVPAVVKSHTAAHRSSTPGVPTWASASRRARPLAVSEYRGDNCAQASLDPFKISNTTQLVTHSVPIVSTTGTEQKISSASTPTSPLKASYPPVAVVWDGEVSPKIKRFYQEPESAKTISSPKPQTRMAHESCSTPTFTPSTEPVSVIPAKRRLRAISTRTERPTKRRRFAYPKDQNPPILNSISKPVGVTPINSDSHTTQEPHFIPVKPEGPSLPICLVPAKRRAPTKFTQPDFPQTKRRRIKPSKIDELPNLLPLDDVASRQLPPSIVNQREPILPTVPISHELSLPSDQDLCSSDQITHPDPSILATDLLSHLMELTRGETKRTRTPIPTSDQSKTLVTVASDPIIDTSMSSSGKPGAPSRVCLRAHVKSHVIDGEESNDLKMAVLDAMATPDITMSSWTADTSISSVLLAPTSPVATENAETLGTMEKVLDSRSLADEEDVEMDPDSLMDDGIRSGSMQRQHWMPNANDQPETTRVIGGTVLMEETSAGVAPEETMGDADQEGAPEPAEEDGSALAETAGAPQRVSSLAETFAGMQVGSAPENGGSDGQNQETEHPDEQVAVIEATIIHQEQEPEPVTGLAQTLGAMQVAGAEGEVDRQFETPSAPVTVPAEPVVDLAQSLAGMQVGAEVVEPTALDPPHPIVGPEEYVEDPFDELIQALVVTHLPAPVIVPYESESTEIGVSDTVSGPTGSDFISLGFEDDEEEEGSEGEEEEQALMDAAAAAVHHIQRTTGESTMDVETRVFDAIPSEIFVRILHNCDYVSIVRFSLTCKRAYEVVSSSISLQLHIELDINGLEIANQTSENNLNYSSVLKELRDYQDAWLNLRLGPVVRQYVGTPMSLLQNWELRSNTYCGEFFTSGSEHGGVSTYGTQTAVLGSPNLPAPAKYGEKYNFCIVDPQQDLAVLVEYKRTEPGRARLHLRSATSGNPHPLAENPILAVNFDDDFLCENKLLCEIMSTDPKVMGNHLVVKFNWYDSDRNVCEILLLNWRAGTLLARISLEYNLAYYTFIDKEYLVVFSALPDSGHQSAHRLALLIYRIPNIPLLMDVQTQAFDNVPQEILVTILHNCDYITIIRFSLTCKKAYETVSSSISLQLHIELDISGLEIADGSSKGNPDYSQILKELRDYQEAWLNLKLGPMISQSVGSMKAEMPNWELRSGVHYGEFRASELDHGRDYLVDRTQLAVLGSPTLPPSTNYGKKFSFCIIDPKQDLAILIEDEKIDSNLARFHLHSVNTGQPHPCAERPIITVDFDDDFLREHDLDGLISTDPEIMGNYLAVKFSWYESDSSTTEILVWNWRAGVLLARIHSKHRSARYTFLDKNNLLVYSVLGEDDIRSARPALLIYRIPDLTSGYSVPADTIFCPSSYPSLNSFLIFELPELHHHWGFTHQGFILSSDLLPGDVVYTKSSTILCSHITTLGLGFQIQNNSRRQSHAYGPRNGTPTEFHIFVNTRHLFAHLLRCQSEGATAHVIPWSQWCTATRWFIDGDSMEHSMDRIYGSQYIRSTTTKSGAQMVSIVDFNTPVIKRHAYRSIATSRAKRKVANKAETIAVLEGKGMTAGRLFQTRIASKKLPIPTVGQTLNQEILTETIGSDMKTIIRVGFKEPVVSCLAYRVVTKVQLMPRHGHWRIHGEYLVGMPRRDWWEMGKPPLSLYKLKLPPQEQMHS</sequence>
<feature type="region of interest" description="Disordered" evidence="1">
    <location>
        <begin position="709"/>
        <end position="745"/>
    </location>
</feature>
<name>A0A0K6GCV8_9AGAM</name>
<evidence type="ECO:0000256" key="1">
    <source>
        <dbReference type="SAM" id="MobiDB-lite"/>
    </source>
</evidence>
<dbReference type="CDD" id="cd09917">
    <property type="entry name" value="F-box_SF"/>
    <property type="match status" value="2"/>
</dbReference>
<reference evidence="4 5" key="1">
    <citation type="submission" date="2015-07" db="EMBL/GenBank/DDBJ databases">
        <authorList>
            <person name="Noorani M."/>
        </authorList>
    </citation>
    <scope>NUCLEOTIDE SEQUENCE [LARGE SCALE GENOMIC DNA]</scope>
    <source>
        <strain evidence="4">BBA 69670</strain>
    </source>
</reference>
<gene>
    <name evidence="4" type="ORF">RSOLAG22IIIB_12199</name>
</gene>
<dbReference type="InterPro" id="IPR001810">
    <property type="entry name" value="F-box_dom"/>
</dbReference>
<feature type="compositionally biased region" description="Polar residues" evidence="1">
    <location>
        <begin position="349"/>
        <end position="361"/>
    </location>
</feature>
<dbReference type="EMBL" id="CYGV01001662">
    <property type="protein sequence ID" value="CUA76316.1"/>
    <property type="molecule type" value="Genomic_DNA"/>
</dbReference>
<feature type="region of interest" description="Disordered" evidence="1">
    <location>
        <begin position="757"/>
        <end position="777"/>
    </location>
</feature>
<feature type="domain" description="F-box" evidence="3">
    <location>
        <begin position="1270"/>
        <end position="1319"/>
    </location>
</feature>
<feature type="region of interest" description="Disordered" evidence="1">
    <location>
        <begin position="79"/>
        <end position="104"/>
    </location>
</feature>
<dbReference type="InterPro" id="IPR036047">
    <property type="entry name" value="F-box-like_dom_sf"/>
</dbReference>
<evidence type="ECO:0000313" key="4">
    <source>
        <dbReference type="EMBL" id="CUA76316.1"/>
    </source>
</evidence>
<feature type="signal peptide" evidence="2">
    <location>
        <begin position="1"/>
        <end position="26"/>
    </location>
</feature>
<feature type="chain" id="PRO_5005503177" evidence="2">
    <location>
        <begin position="27"/>
        <end position="1884"/>
    </location>
</feature>
<evidence type="ECO:0000259" key="3">
    <source>
        <dbReference type="PROSITE" id="PS50181"/>
    </source>
</evidence>
<feature type="domain" description="F-box" evidence="3">
    <location>
        <begin position="962"/>
        <end position="1011"/>
    </location>
</feature>
<evidence type="ECO:0000313" key="5">
    <source>
        <dbReference type="Proteomes" id="UP000044841"/>
    </source>
</evidence>
<feature type="compositionally biased region" description="Acidic residues" evidence="1">
    <location>
        <begin position="716"/>
        <end position="733"/>
    </location>
</feature>
<dbReference type="Pfam" id="PF00646">
    <property type="entry name" value="F-box"/>
    <property type="match status" value="2"/>
</dbReference>
<dbReference type="SMART" id="SM00256">
    <property type="entry name" value="FBOX"/>
    <property type="match status" value="2"/>
</dbReference>
<proteinExistence type="predicted"/>
<dbReference type="Proteomes" id="UP000044841">
    <property type="component" value="Unassembled WGS sequence"/>
</dbReference>
<organism evidence="4 5">
    <name type="scientific">Rhizoctonia solani</name>
    <dbReference type="NCBI Taxonomy" id="456999"/>
    <lineage>
        <taxon>Eukaryota</taxon>
        <taxon>Fungi</taxon>
        <taxon>Dikarya</taxon>
        <taxon>Basidiomycota</taxon>
        <taxon>Agaricomycotina</taxon>
        <taxon>Agaricomycetes</taxon>
        <taxon>Cantharellales</taxon>
        <taxon>Ceratobasidiaceae</taxon>
        <taxon>Rhizoctonia</taxon>
    </lineage>
</organism>
<dbReference type="PROSITE" id="PS50181">
    <property type="entry name" value="FBOX"/>
    <property type="match status" value="2"/>
</dbReference>